<evidence type="ECO:0000313" key="3">
    <source>
        <dbReference type="Proteomes" id="UP001498398"/>
    </source>
</evidence>
<gene>
    <name evidence="2" type="ORF">VKT23_009943</name>
</gene>
<proteinExistence type="predicted"/>
<dbReference type="Proteomes" id="UP001498398">
    <property type="component" value="Unassembled WGS sequence"/>
</dbReference>
<reference evidence="2 3" key="1">
    <citation type="submission" date="2024-01" db="EMBL/GenBank/DDBJ databases">
        <title>A draft genome for the cacao thread blight pathogen Marasmiellus scandens.</title>
        <authorList>
            <person name="Baruah I.K."/>
            <person name="Leung J."/>
            <person name="Bukari Y."/>
            <person name="Amoako-Attah I."/>
            <person name="Meinhardt L.W."/>
            <person name="Bailey B.A."/>
            <person name="Cohen S.P."/>
        </authorList>
    </citation>
    <scope>NUCLEOTIDE SEQUENCE [LARGE SCALE GENOMIC DNA]</scope>
    <source>
        <strain evidence="2 3">GH-19</strain>
    </source>
</reference>
<accession>A0ABR1JDG5</accession>
<feature type="region of interest" description="Disordered" evidence="1">
    <location>
        <begin position="1"/>
        <end position="44"/>
    </location>
</feature>
<dbReference type="EMBL" id="JBANRG010000018">
    <property type="protein sequence ID" value="KAK7458034.1"/>
    <property type="molecule type" value="Genomic_DNA"/>
</dbReference>
<keyword evidence="3" id="KW-1185">Reference proteome</keyword>
<name>A0ABR1JDG5_9AGAR</name>
<evidence type="ECO:0000256" key="1">
    <source>
        <dbReference type="SAM" id="MobiDB-lite"/>
    </source>
</evidence>
<feature type="compositionally biased region" description="Polar residues" evidence="1">
    <location>
        <begin position="1"/>
        <end position="42"/>
    </location>
</feature>
<protein>
    <submittedName>
        <fullName evidence="2">Uncharacterized protein</fullName>
    </submittedName>
</protein>
<evidence type="ECO:0000313" key="2">
    <source>
        <dbReference type="EMBL" id="KAK7458034.1"/>
    </source>
</evidence>
<organism evidence="2 3">
    <name type="scientific">Marasmiellus scandens</name>
    <dbReference type="NCBI Taxonomy" id="2682957"/>
    <lineage>
        <taxon>Eukaryota</taxon>
        <taxon>Fungi</taxon>
        <taxon>Dikarya</taxon>
        <taxon>Basidiomycota</taxon>
        <taxon>Agaricomycotina</taxon>
        <taxon>Agaricomycetes</taxon>
        <taxon>Agaricomycetidae</taxon>
        <taxon>Agaricales</taxon>
        <taxon>Marasmiineae</taxon>
        <taxon>Omphalotaceae</taxon>
        <taxon>Marasmiellus</taxon>
    </lineage>
</organism>
<sequence>MPDTSSAAVSAGTPISTADSSPLTDASQDTLMPDVSDTSSVPTIYPRDSASLPCYCELENTPSPQNSISNPISEILGQLPDLPNVYDFSLSSALMTLESRLDFELKTYGLPADDTVCQETQRLHEKWGLKQDFQTQRQSLERAVLATKINYIYDWSHTYSACLKAVLTAPALPPPSSGLDHYARLLATYGQSVWNRNAYDKVDFRSSLDSVTALLGGAKYRLCHKQQVFAAGIRNLGKTFKADQSVVRPLSLAEKLDQPQAMLLNWGTELPDESVDIPVLPQEFKGRDGRFDVVVNQIVVDLMSGAAINELLDIQFPLYGVVVSLDRCIVYAGRARAQSDGSLKFAVQKVEELGILREFTNYLKYLSFLVHHQIWFKANVWNLIQQRQHEDPNWVIHKLNRQQFKQWSVQYAGLSVCTLSLS</sequence>
<comment type="caution">
    <text evidence="2">The sequence shown here is derived from an EMBL/GenBank/DDBJ whole genome shotgun (WGS) entry which is preliminary data.</text>
</comment>